<evidence type="ECO:0000313" key="3">
    <source>
        <dbReference type="EMBL" id="QAB17256.1"/>
    </source>
</evidence>
<dbReference type="InterPro" id="IPR036291">
    <property type="entry name" value="NAD(P)-bd_dom_sf"/>
</dbReference>
<evidence type="ECO:0000256" key="1">
    <source>
        <dbReference type="SAM" id="MobiDB-lite"/>
    </source>
</evidence>
<dbReference type="Proteomes" id="UP000285768">
    <property type="component" value="Chromosome"/>
</dbReference>
<keyword evidence="4" id="KW-1185">Reference proteome</keyword>
<feature type="compositionally biased region" description="Polar residues" evidence="1">
    <location>
        <begin position="364"/>
        <end position="381"/>
    </location>
</feature>
<dbReference type="SUPFAM" id="SSF51735">
    <property type="entry name" value="NAD(P)-binding Rossmann-fold domains"/>
    <property type="match status" value="1"/>
</dbReference>
<feature type="domain" description="Saccharopine dehydrogenase NADP binding" evidence="2">
    <location>
        <begin position="5"/>
        <end position="88"/>
    </location>
</feature>
<feature type="region of interest" description="Disordered" evidence="1">
    <location>
        <begin position="335"/>
        <end position="381"/>
    </location>
</feature>
<dbReference type="RefSeq" id="WP_128386460.1">
    <property type="nucleotide sequence ID" value="NZ_CP035037.1"/>
</dbReference>
<evidence type="ECO:0000259" key="2">
    <source>
        <dbReference type="Pfam" id="PF03435"/>
    </source>
</evidence>
<proteinExistence type="predicted"/>
<gene>
    <name evidence="3" type="ORF">Leucomu_04350</name>
</gene>
<evidence type="ECO:0000313" key="4">
    <source>
        <dbReference type="Proteomes" id="UP000285768"/>
    </source>
</evidence>
<dbReference type="EMBL" id="CP035037">
    <property type="protein sequence ID" value="QAB17256.1"/>
    <property type="molecule type" value="Genomic_DNA"/>
</dbReference>
<protein>
    <recommendedName>
        <fullName evidence="2">Saccharopine dehydrogenase NADP binding domain-containing protein</fullName>
    </recommendedName>
</protein>
<accession>A0ABX5QDW6</accession>
<sequence length="381" mass="40804">MHRSVIIIGAGGLGQQIAAAARIRGCRWRITLVDRDRERVDEAVAGLRALAVAPSPHVEGIALDALDEQGLRSLIEASRADAVVNVATLLPVERWWAIAGRQDVGRGFNELGFGPWLALHLVIASAVASAVGASEPRPLFMNAAYPDAINALLARWHGFAPAGAGNIRLLEPGLRTALSERAGSAGDDLEIALSAHYVHVRNLLMREPELPQGWRLSITWRGAPEGPGADEQRALLRRAGAAVPRGAASHTWTATSIVEDLEALLGQGPARRSLMAGPLGMVGGYPVELAEGSVRLALPEDWDEGELAAEQRRAARLDGIGGIDPPGRRRVLALRSRPLSEHHGRRPRAGHPRERRGRRALATRNPSQAMTRNGSGTERAP</sequence>
<organism evidence="3 4">
    <name type="scientific">Leucobacter muris</name>
    <dbReference type="NCBI Taxonomy" id="1935379"/>
    <lineage>
        <taxon>Bacteria</taxon>
        <taxon>Bacillati</taxon>
        <taxon>Actinomycetota</taxon>
        <taxon>Actinomycetes</taxon>
        <taxon>Micrococcales</taxon>
        <taxon>Microbacteriaceae</taxon>
        <taxon>Leucobacter</taxon>
    </lineage>
</organism>
<dbReference type="Pfam" id="PF03435">
    <property type="entry name" value="Sacchrp_dh_NADP"/>
    <property type="match status" value="1"/>
</dbReference>
<feature type="compositionally biased region" description="Basic residues" evidence="1">
    <location>
        <begin position="343"/>
        <end position="361"/>
    </location>
</feature>
<reference evidence="3 4" key="1">
    <citation type="submission" date="2019-01" db="EMBL/GenBank/DDBJ databases">
        <title>Leucobacter muris sp. nov. isolated from the nose of a laboratory mouse.</title>
        <authorList>
            <person name="Benga L."/>
            <person name="Sproeer C."/>
            <person name="Schumann P."/>
            <person name="Verbarg S."/>
            <person name="Bunk B."/>
            <person name="Engelhardt E."/>
            <person name="Benten P.M."/>
            <person name="Sager M."/>
        </authorList>
    </citation>
    <scope>NUCLEOTIDE SEQUENCE [LARGE SCALE GENOMIC DNA]</scope>
    <source>
        <strain evidence="3 4">DSM 101948</strain>
    </source>
</reference>
<dbReference type="Gene3D" id="3.40.50.720">
    <property type="entry name" value="NAD(P)-binding Rossmann-like Domain"/>
    <property type="match status" value="1"/>
</dbReference>
<name>A0ABX5QDW6_9MICO</name>
<dbReference type="InterPro" id="IPR005097">
    <property type="entry name" value="Sacchrp_dh_NADP-bd"/>
</dbReference>